<reference evidence="2 3" key="1">
    <citation type="journal article" date="2014" name="Genome Announc.">
        <title>Complete genome sequence of Magnetospirillum gryphiswaldense MSR-1.</title>
        <authorList>
            <person name="Wang X."/>
            <person name="Wang Q."/>
            <person name="Zhang W."/>
            <person name="Wang Y."/>
            <person name="Li L."/>
            <person name="Wen T."/>
            <person name="Zhang T."/>
            <person name="Zhang Y."/>
            <person name="Xu J."/>
            <person name="Hu J."/>
            <person name="Li S."/>
            <person name="Liu L."/>
            <person name="Liu J."/>
            <person name="Jiang W."/>
            <person name="Tian J."/>
            <person name="Li Y."/>
            <person name="Schuler D."/>
            <person name="Wang L."/>
            <person name="Li J."/>
        </authorList>
    </citation>
    <scope>NUCLEOTIDE SEQUENCE [LARGE SCALE GENOMIC DNA]</scope>
    <source>
        <strain evidence="3">DSM 6361 / JCM 21280 / NBRC 15271 / MSR-1</strain>
    </source>
</reference>
<dbReference type="HOGENOM" id="CLU_2206826_0_0_5"/>
<evidence type="ECO:0000313" key="3">
    <source>
        <dbReference type="Proteomes" id="UP000018922"/>
    </source>
</evidence>
<keyword evidence="3" id="KW-1185">Reference proteome</keyword>
<dbReference type="STRING" id="1430440.MGMSRv2__3792"/>
<dbReference type="AlphaFoldDB" id="V6F6K9"/>
<feature type="region of interest" description="Disordered" evidence="1">
    <location>
        <begin position="87"/>
        <end position="107"/>
    </location>
</feature>
<dbReference type="EMBL" id="HG794546">
    <property type="protein sequence ID" value="CDL01007.1"/>
    <property type="molecule type" value="Genomic_DNA"/>
</dbReference>
<proteinExistence type="predicted"/>
<accession>V6F6K9</accession>
<protein>
    <submittedName>
        <fullName evidence="2">Uncharacterized protein</fullName>
    </submittedName>
</protein>
<dbReference type="Proteomes" id="UP000018922">
    <property type="component" value="Chromosome I"/>
</dbReference>
<evidence type="ECO:0000313" key="2">
    <source>
        <dbReference type="EMBL" id="CDL01007.1"/>
    </source>
</evidence>
<name>V6F6K9_MAGGM</name>
<evidence type="ECO:0000256" key="1">
    <source>
        <dbReference type="SAM" id="MobiDB-lite"/>
    </source>
</evidence>
<organism evidence="2 3">
    <name type="scientific">Magnetospirillum gryphiswaldense (strain DSM 6361 / JCM 21280 / NBRC 15271 / MSR-1)</name>
    <dbReference type="NCBI Taxonomy" id="431944"/>
    <lineage>
        <taxon>Bacteria</taxon>
        <taxon>Pseudomonadati</taxon>
        <taxon>Pseudomonadota</taxon>
        <taxon>Alphaproteobacteria</taxon>
        <taxon>Rhodospirillales</taxon>
        <taxon>Rhodospirillaceae</taxon>
        <taxon>Magnetospirillum</taxon>
    </lineage>
</organism>
<sequence>MGQITMTPSEDGSELHTVLHGNLPGVAKAVYSRQSLESKSPSAGTEGLSSSVFGCGGRQPTLFARRLGSSEPLGYVQVTGGEHDYANTGNRRALSPNCPAPDANLWP</sequence>
<gene>
    <name evidence="2" type="ordered locus">MGMSRv2__3792</name>
</gene>
<dbReference type="KEGG" id="mgy:MGMSRv2__3792"/>